<comment type="caution">
    <text evidence="1">The sequence shown here is derived from an EMBL/GenBank/DDBJ whole genome shotgun (WGS) entry which is preliminary data.</text>
</comment>
<organism evidence="1 2">
    <name type="scientific">Rubroshorea leprosula</name>
    <dbReference type="NCBI Taxonomy" id="152421"/>
    <lineage>
        <taxon>Eukaryota</taxon>
        <taxon>Viridiplantae</taxon>
        <taxon>Streptophyta</taxon>
        <taxon>Embryophyta</taxon>
        <taxon>Tracheophyta</taxon>
        <taxon>Spermatophyta</taxon>
        <taxon>Magnoliopsida</taxon>
        <taxon>eudicotyledons</taxon>
        <taxon>Gunneridae</taxon>
        <taxon>Pentapetalae</taxon>
        <taxon>rosids</taxon>
        <taxon>malvids</taxon>
        <taxon>Malvales</taxon>
        <taxon>Dipterocarpaceae</taxon>
        <taxon>Rubroshorea</taxon>
    </lineage>
</organism>
<accession>A0AAV5HVF1</accession>
<reference evidence="1 2" key="1">
    <citation type="journal article" date="2021" name="Commun. Biol.">
        <title>The genome of Shorea leprosula (Dipterocarpaceae) highlights the ecological relevance of drought in aseasonal tropical rainforests.</title>
        <authorList>
            <person name="Ng K.K.S."/>
            <person name="Kobayashi M.J."/>
            <person name="Fawcett J.A."/>
            <person name="Hatakeyama M."/>
            <person name="Paape T."/>
            <person name="Ng C.H."/>
            <person name="Ang C.C."/>
            <person name="Tnah L.H."/>
            <person name="Lee C.T."/>
            <person name="Nishiyama T."/>
            <person name="Sese J."/>
            <person name="O'Brien M.J."/>
            <person name="Copetti D."/>
            <person name="Mohd Noor M.I."/>
            <person name="Ong R.C."/>
            <person name="Putra M."/>
            <person name="Sireger I.Z."/>
            <person name="Indrioko S."/>
            <person name="Kosugi Y."/>
            <person name="Izuno A."/>
            <person name="Isagi Y."/>
            <person name="Lee S.L."/>
            <person name="Shimizu K.K."/>
        </authorList>
    </citation>
    <scope>NUCLEOTIDE SEQUENCE [LARGE SCALE GENOMIC DNA]</scope>
    <source>
        <strain evidence="1">214</strain>
    </source>
</reference>
<sequence>MNHRNSINAGASIGSHQKIALLLHLHDFTEDQVLVLEFLQAGHFVDD</sequence>
<keyword evidence="2" id="KW-1185">Reference proteome</keyword>
<protein>
    <submittedName>
        <fullName evidence="1">Uncharacterized protein</fullName>
    </submittedName>
</protein>
<name>A0AAV5HVF1_9ROSI</name>
<dbReference type="AlphaFoldDB" id="A0AAV5HVF1"/>
<gene>
    <name evidence="1" type="ORF">SLEP1_g3780</name>
</gene>
<dbReference type="Proteomes" id="UP001054252">
    <property type="component" value="Unassembled WGS sequence"/>
</dbReference>
<proteinExistence type="predicted"/>
<evidence type="ECO:0000313" key="1">
    <source>
        <dbReference type="EMBL" id="GKU89672.1"/>
    </source>
</evidence>
<evidence type="ECO:0000313" key="2">
    <source>
        <dbReference type="Proteomes" id="UP001054252"/>
    </source>
</evidence>
<dbReference type="EMBL" id="BPVZ01000003">
    <property type="protein sequence ID" value="GKU89672.1"/>
    <property type="molecule type" value="Genomic_DNA"/>
</dbReference>